<sequence>MQGEAAAKLGAATKHQNLAQEGGGCAQRNRAAVDSCARCDSLFEWADRIPLMARVYERLYAQRVPTARGGALRHFTAEIQGSAAPEECVRVEKASAQSIRAVLMSREAASAQNSLFVTAGQCGSRLTYGGPPRTFRAGLPSPRVVRADCSAPRRKAEGRCVIAVQRRVPQYLDH</sequence>
<proteinExistence type="predicted"/>
<organism evidence="1 2">
    <name type="scientific">Hyalomma asiaticum</name>
    <name type="common">Tick</name>
    <dbReference type="NCBI Taxonomy" id="266040"/>
    <lineage>
        <taxon>Eukaryota</taxon>
        <taxon>Metazoa</taxon>
        <taxon>Ecdysozoa</taxon>
        <taxon>Arthropoda</taxon>
        <taxon>Chelicerata</taxon>
        <taxon>Arachnida</taxon>
        <taxon>Acari</taxon>
        <taxon>Parasitiformes</taxon>
        <taxon>Ixodida</taxon>
        <taxon>Ixodoidea</taxon>
        <taxon>Ixodidae</taxon>
        <taxon>Hyalomminae</taxon>
        <taxon>Hyalomma</taxon>
    </lineage>
</organism>
<evidence type="ECO:0000313" key="2">
    <source>
        <dbReference type="Proteomes" id="UP000821845"/>
    </source>
</evidence>
<accession>A0ACB7TJT7</accession>
<comment type="caution">
    <text evidence="1">The sequence shown here is derived from an EMBL/GenBank/DDBJ whole genome shotgun (WGS) entry which is preliminary data.</text>
</comment>
<keyword evidence="2" id="KW-1185">Reference proteome</keyword>
<dbReference type="EMBL" id="CM023481">
    <property type="protein sequence ID" value="KAH6945637.1"/>
    <property type="molecule type" value="Genomic_DNA"/>
</dbReference>
<evidence type="ECO:0000313" key="1">
    <source>
        <dbReference type="EMBL" id="KAH6945637.1"/>
    </source>
</evidence>
<dbReference type="Proteomes" id="UP000821845">
    <property type="component" value="Chromosome 1"/>
</dbReference>
<gene>
    <name evidence="1" type="ORF">HPB50_009357</name>
</gene>
<name>A0ACB7TJT7_HYAAI</name>
<reference evidence="1" key="1">
    <citation type="submission" date="2020-05" db="EMBL/GenBank/DDBJ databases">
        <title>Large-scale comparative analyses of tick genomes elucidate their genetic diversity and vector capacities.</title>
        <authorList>
            <person name="Jia N."/>
            <person name="Wang J."/>
            <person name="Shi W."/>
            <person name="Du L."/>
            <person name="Sun Y."/>
            <person name="Zhan W."/>
            <person name="Jiang J."/>
            <person name="Wang Q."/>
            <person name="Zhang B."/>
            <person name="Ji P."/>
            <person name="Sakyi L.B."/>
            <person name="Cui X."/>
            <person name="Yuan T."/>
            <person name="Jiang B."/>
            <person name="Yang W."/>
            <person name="Lam T.T.-Y."/>
            <person name="Chang Q."/>
            <person name="Ding S."/>
            <person name="Wang X."/>
            <person name="Zhu J."/>
            <person name="Ruan X."/>
            <person name="Zhao L."/>
            <person name="Wei J."/>
            <person name="Que T."/>
            <person name="Du C."/>
            <person name="Cheng J."/>
            <person name="Dai P."/>
            <person name="Han X."/>
            <person name="Huang E."/>
            <person name="Gao Y."/>
            <person name="Liu J."/>
            <person name="Shao H."/>
            <person name="Ye R."/>
            <person name="Li L."/>
            <person name="Wei W."/>
            <person name="Wang X."/>
            <person name="Wang C."/>
            <person name="Yang T."/>
            <person name="Huo Q."/>
            <person name="Li W."/>
            <person name="Guo W."/>
            <person name="Chen H."/>
            <person name="Zhou L."/>
            <person name="Ni X."/>
            <person name="Tian J."/>
            <person name="Zhou Y."/>
            <person name="Sheng Y."/>
            <person name="Liu T."/>
            <person name="Pan Y."/>
            <person name="Xia L."/>
            <person name="Li J."/>
            <person name="Zhao F."/>
            <person name="Cao W."/>
        </authorList>
    </citation>
    <scope>NUCLEOTIDE SEQUENCE</scope>
    <source>
        <strain evidence="1">Hyas-2018</strain>
    </source>
</reference>
<protein>
    <submittedName>
        <fullName evidence="1">Uncharacterized protein</fullName>
    </submittedName>
</protein>